<comment type="similarity">
    <text evidence="4">Belongs to the group II decarboxylase family. Sphingosine-1-phosphate lyase subfamily.</text>
</comment>
<evidence type="ECO:0000256" key="1">
    <source>
        <dbReference type="ARBA" id="ARBA00001933"/>
    </source>
</evidence>
<sequence length="477" mass="49469">MNGDEVLARLAELQQGDLPTHGGRTLAYVYDSGLAEVDRVGREAVAAYAATNGLDPTAFPSTLTMENEVVGLTADLLGAPETVVGTVTSGGTESVLLAVQGARDARPDVAAPRMVLPSTVHAAFLKAAHYFGVEAVVVPVGPDHRADVAATRAAVEADPERTVLVVASAPSYAHGVVDPVTDLAAIAAEHGTRCHVDACIGGWVLPYAARLGRDVPPWTFAVPGVTSISVDLHKYAYAPKGTSVLLHRTPELRRPQFFASADWPGYTMLNTTLQSTKSGGPLAGAWAVLRTIGDEGYLELTRTLLEGVDALVAGVRAIDGLHLVAEPDSSLVTVATDGTCDVFTIADELAAAGWLAQPQLTFAGQPPTLHLSLSAATDVGAFLAALRSAVAVAVERGPVAVDPGIVEFVQALDPAALSDADFDGLLAAVGMVGGEEGPGLPERMGEINALLDVGSPRLREALLTAFLDRLARPVRTI</sequence>
<comment type="caution">
    <text evidence="7">The sequence shown here is derived from an EMBL/GenBank/DDBJ whole genome shotgun (WGS) entry which is preliminary data.</text>
</comment>
<evidence type="ECO:0000256" key="2">
    <source>
        <dbReference type="ARBA" id="ARBA00022898"/>
    </source>
</evidence>
<dbReference type="EC" id="4.1.2.27" evidence="7"/>
<dbReference type="InterPro" id="IPR050477">
    <property type="entry name" value="GrpII_AminoAcid_Decarb"/>
</dbReference>
<name>A0AAJ1U3E0_9ACTN</name>
<evidence type="ECO:0000313" key="8">
    <source>
        <dbReference type="Proteomes" id="UP001239215"/>
    </source>
</evidence>
<keyword evidence="2 5" id="KW-0663">Pyridoxal phosphate</keyword>
<proteinExistence type="inferred from homology"/>
<dbReference type="AlphaFoldDB" id="A0AAJ1U3E0"/>
<dbReference type="InterPro" id="IPR015421">
    <property type="entry name" value="PyrdxlP-dep_Trfase_major"/>
</dbReference>
<dbReference type="Gene3D" id="3.40.640.10">
    <property type="entry name" value="Type I PLP-dependent aspartate aminotransferase-like (Major domain)"/>
    <property type="match status" value="1"/>
</dbReference>
<evidence type="ECO:0000256" key="5">
    <source>
        <dbReference type="PIRSR" id="PIRSR602129-50"/>
    </source>
</evidence>
<protein>
    <submittedName>
        <fullName evidence="7">Sphinganine-1-phosphate aldolase</fullName>
        <ecNumber evidence="7">4.1.2.27</ecNumber>
    </submittedName>
</protein>
<dbReference type="InterPro" id="IPR002129">
    <property type="entry name" value="PyrdxlP-dep_de-COase"/>
</dbReference>
<accession>A0AAJ1U3E0</accession>
<dbReference type="GO" id="GO:0004058">
    <property type="term" value="F:aromatic-L-amino-acid decarboxylase activity"/>
    <property type="evidence" value="ECO:0007669"/>
    <property type="project" value="UniProtKB-ARBA"/>
</dbReference>
<dbReference type="GO" id="GO:0030170">
    <property type="term" value="F:pyridoxal phosphate binding"/>
    <property type="evidence" value="ECO:0007669"/>
    <property type="project" value="InterPro"/>
</dbReference>
<dbReference type="EMBL" id="JAUTAN010000001">
    <property type="protein sequence ID" value="MDQ1104793.1"/>
    <property type="molecule type" value="Genomic_DNA"/>
</dbReference>
<comment type="cofactor">
    <cofactor evidence="1 5 6">
        <name>pyridoxal 5'-phosphate</name>
        <dbReference type="ChEBI" id="CHEBI:597326"/>
    </cofactor>
</comment>
<dbReference type="PANTHER" id="PTHR42735">
    <property type="match status" value="1"/>
</dbReference>
<feature type="modified residue" description="N6-(pyridoxal phosphate)lysine" evidence="5">
    <location>
        <position position="234"/>
    </location>
</feature>
<evidence type="ECO:0000256" key="4">
    <source>
        <dbReference type="ARBA" id="ARBA00038302"/>
    </source>
</evidence>
<dbReference type="GO" id="GO:0019752">
    <property type="term" value="P:carboxylic acid metabolic process"/>
    <property type="evidence" value="ECO:0007669"/>
    <property type="project" value="InterPro"/>
</dbReference>
<dbReference type="Proteomes" id="UP001239215">
    <property type="component" value="Unassembled WGS sequence"/>
</dbReference>
<gene>
    <name evidence="7" type="ORF">QE405_002077</name>
</gene>
<keyword evidence="3 6" id="KW-0456">Lyase</keyword>
<reference evidence="7" key="1">
    <citation type="submission" date="2023-07" db="EMBL/GenBank/DDBJ databases">
        <title>Functional and genomic diversity of the sorghum phyllosphere microbiome.</title>
        <authorList>
            <person name="Shade A."/>
        </authorList>
    </citation>
    <scope>NUCLEOTIDE SEQUENCE</scope>
    <source>
        <strain evidence="7">SORGH_AS_1067</strain>
    </source>
</reference>
<dbReference type="RefSeq" id="WP_307200442.1">
    <property type="nucleotide sequence ID" value="NZ_JAUTAN010000001.1"/>
</dbReference>
<dbReference type="InterPro" id="IPR015424">
    <property type="entry name" value="PyrdxlP-dep_Trfase"/>
</dbReference>
<dbReference type="Gene3D" id="3.90.1150.10">
    <property type="entry name" value="Aspartate Aminotransferase, domain 1"/>
    <property type="match status" value="1"/>
</dbReference>
<dbReference type="SUPFAM" id="SSF53383">
    <property type="entry name" value="PLP-dependent transferases"/>
    <property type="match status" value="1"/>
</dbReference>
<evidence type="ECO:0000313" key="7">
    <source>
        <dbReference type="EMBL" id="MDQ1104793.1"/>
    </source>
</evidence>
<organism evidence="7 8">
    <name type="scientific">Nocardioides zeae</name>
    <dbReference type="NCBI Taxonomy" id="1457234"/>
    <lineage>
        <taxon>Bacteria</taxon>
        <taxon>Bacillati</taxon>
        <taxon>Actinomycetota</taxon>
        <taxon>Actinomycetes</taxon>
        <taxon>Propionibacteriales</taxon>
        <taxon>Nocardioidaceae</taxon>
        <taxon>Nocardioides</taxon>
    </lineage>
</organism>
<dbReference type="GO" id="GO:0008117">
    <property type="term" value="F:sphinganine-1-phosphate aldolase activity"/>
    <property type="evidence" value="ECO:0007669"/>
    <property type="project" value="UniProtKB-EC"/>
</dbReference>
<dbReference type="Pfam" id="PF00282">
    <property type="entry name" value="Pyridoxal_deC"/>
    <property type="match status" value="1"/>
</dbReference>
<evidence type="ECO:0000256" key="3">
    <source>
        <dbReference type="ARBA" id="ARBA00023239"/>
    </source>
</evidence>
<dbReference type="PANTHER" id="PTHR42735:SF6">
    <property type="entry name" value="SPHINGOSINE-1-PHOSPHATE LYASE 1"/>
    <property type="match status" value="1"/>
</dbReference>
<dbReference type="InterPro" id="IPR015422">
    <property type="entry name" value="PyrdxlP-dep_Trfase_small"/>
</dbReference>
<evidence type="ECO:0000256" key="6">
    <source>
        <dbReference type="RuleBase" id="RU000382"/>
    </source>
</evidence>